<keyword evidence="2" id="KW-1185">Reference proteome</keyword>
<dbReference type="Proteomes" id="UP001205311">
    <property type="component" value="Unassembled WGS sequence"/>
</dbReference>
<sequence>MPVPTLTDEQTERFVEEGFVRLDGAFPRELADAGRALLWRETGLDPDDPTTWTQPVVRLGGYADEPFRLAVNTPVLHAAFDRLVGVGR</sequence>
<organism evidence="1 2">
    <name type="scientific">Streptoalloteichus tenebrarius (strain ATCC 17920 / DSM 40477 / JCM 4838 / CBS 697.72 / NBRC 16177 / NCIMB 11028 / NRRL B-12390 / A12253. 1 / ISP 5477)</name>
    <name type="common">Streptomyces tenebrarius</name>
    <dbReference type="NCBI Taxonomy" id="1933"/>
    <lineage>
        <taxon>Bacteria</taxon>
        <taxon>Bacillati</taxon>
        <taxon>Actinomycetota</taxon>
        <taxon>Actinomycetes</taxon>
        <taxon>Pseudonocardiales</taxon>
        <taxon>Pseudonocardiaceae</taxon>
        <taxon>Streptoalloteichus</taxon>
    </lineage>
</organism>
<evidence type="ECO:0000313" key="2">
    <source>
        <dbReference type="Proteomes" id="UP001205311"/>
    </source>
</evidence>
<gene>
    <name evidence="1" type="ORF">LX15_001586</name>
</gene>
<evidence type="ECO:0000313" key="1">
    <source>
        <dbReference type="EMBL" id="MCP2257900.1"/>
    </source>
</evidence>
<comment type="caution">
    <text evidence="1">The sequence shown here is derived from an EMBL/GenBank/DDBJ whole genome shotgun (WGS) entry which is preliminary data.</text>
</comment>
<proteinExistence type="predicted"/>
<reference evidence="1 2" key="1">
    <citation type="submission" date="2022-06" db="EMBL/GenBank/DDBJ databases">
        <title>Genomic Encyclopedia of Archaeal and Bacterial Type Strains, Phase II (KMG-II): from individual species to whole genera.</title>
        <authorList>
            <person name="Goeker M."/>
        </authorList>
    </citation>
    <scope>NUCLEOTIDE SEQUENCE [LARGE SCALE GENOMIC DNA]</scope>
    <source>
        <strain evidence="1 2">DSM 40477</strain>
    </source>
</reference>
<dbReference type="EMBL" id="JAMTCP010000005">
    <property type="protein sequence ID" value="MCP2257900.1"/>
    <property type="molecule type" value="Genomic_DNA"/>
</dbReference>
<accession>A0ABT1HR29</accession>
<name>A0ABT1HR29_STRSD</name>
<dbReference type="Gene3D" id="2.60.120.620">
    <property type="entry name" value="q2cbj1_9rhob like domain"/>
    <property type="match status" value="1"/>
</dbReference>
<evidence type="ECO:0008006" key="3">
    <source>
        <dbReference type="Google" id="ProtNLM"/>
    </source>
</evidence>
<protein>
    <recommendedName>
        <fullName evidence="3">Phytanoyl-CoA dioxygenase</fullName>
    </recommendedName>
</protein>
<dbReference type="RefSeq" id="WP_253668838.1">
    <property type="nucleotide sequence ID" value="NZ_JAMTCP010000005.1"/>
</dbReference>
<dbReference type="SUPFAM" id="SSF51197">
    <property type="entry name" value="Clavaminate synthase-like"/>
    <property type="match status" value="1"/>
</dbReference>